<evidence type="ECO:0000256" key="5">
    <source>
        <dbReference type="SAM" id="MobiDB-lite"/>
    </source>
</evidence>
<dbReference type="OrthoDB" id="266313at2"/>
<dbReference type="SUPFAM" id="SSF58104">
    <property type="entry name" value="Methyl-accepting chemotaxis protein (MCP) signaling domain"/>
    <property type="match status" value="1"/>
</dbReference>
<dbReference type="InterPro" id="IPR004089">
    <property type="entry name" value="MCPsignal_dom"/>
</dbReference>
<dbReference type="GO" id="GO:0016020">
    <property type="term" value="C:membrane"/>
    <property type="evidence" value="ECO:0007669"/>
    <property type="project" value="InterPro"/>
</dbReference>
<evidence type="ECO:0000259" key="6">
    <source>
        <dbReference type="PROSITE" id="PS50111"/>
    </source>
</evidence>
<name>A0A545TU25_9PROT</name>
<keyword evidence="1 3" id="KW-0807">Transducer</keyword>
<reference evidence="7 8" key="1">
    <citation type="submission" date="2019-06" db="EMBL/GenBank/DDBJ databases">
        <title>Whole genome sequence for Rhodospirillaceae sp. R148.</title>
        <authorList>
            <person name="Wang G."/>
        </authorList>
    </citation>
    <scope>NUCLEOTIDE SEQUENCE [LARGE SCALE GENOMIC DNA]</scope>
    <source>
        <strain evidence="7 8">R148</strain>
    </source>
</reference>
<dbReference type="GO" id="GO:0007165">
    <property type="term" value="P:signal transduction"/>
    <property type="evidence" value="ECO:0007669"/>
    <property type="project" value="UniProtKB-KW"/>
</dbReference>
<proteinExistence type="inferred from homology"/>
<organism evidence="7 8">
    <name type="scientific">Denitrobaculum tricleocarpae</name>
    <dbReference type="NCBI Taxonomy" id="2591009"/>
    <lineage>
        <taxon>Bacteria</taxon>
        <taxon>Pseudomonadati</taxon>
        <taxon>Pseudomonadota</taxon>
        <taxon>Alphaproteobacteria</taxon>
        <taxon>Rhodospirillales</taxon>
        <taxon>Rhodospirillaceae</taxon>
        <taxon>Denitrobaculum</taxon>
    </lineage>
</organism>
<evidence type="ECO:0000313" key="8">
    <source>
        <dbReference type="Proteomes" id="UP000315252"/>
    </source>
</evidence>
<dbReference type="GO" id="GO:0006935">
    <property type="term" value="P:chemotaxis"/>
    <property type="evidence" value="ECO:0007669"/>
    <property type="project" value="InterPro"/>
</dbReference>
<dbReference type="PANTHER" id="PTHR32089">
    <property type="entry name" value="METHYL-ACCEPTING CHEMOTAXIS PROTEIN MCPB"/>
    <property type="match status" value="1"/>
</dbReference>
<dbReference type="AlphaFoldDB" id="A0A545TU25"/>
<keyword evidence="8" id="KW-1185">Reference proteome</keyword>
<dbReference type="PROSITE" id="PS50111">
    <property type="entry name" value="CHEMOTAXIS_TRANSDUC_2"/>
    <property type="match status" value="1"/>
</dbReference>
<comment type="caution">
    <text evidence="7">The sequence shown here is derived from an EMBL/GenBank/DDBJ whole genome shotgun (WGS) entry which is preliminary data.</text>
</comment>
<dbReference type="EMBL" id="VHSH01000003">
    <property type="protein sequence ID" value="TQV80725.1"/>
    <property type="molecule type" value="Genomic_DNA"/>
</dbReference>
<accession>A0A545TU25</accession>
<evidence type="ECO:0000256" key="4">
    <source>
        <dbReference type="SAM" id="Coils"/>
    </source>
</evidence>
<sequence length="387" mass="39587">MSQPSLLQLAVSDGTPLRSLVTALVVGPVLTAINQGDAILAGAGLDFGKAALTFVVPFVVATAGAVQAKRSGALQRSSDAPSPNHAASASAEPPVTPAPQRGTLVDSGHSRPTLHPGLLTEASEMVGTIKGNAVKVNTASKARIAFITDLITASQDVKSEVGAIQDLASAIDSSLHAAHQNAGEVVIHARSIASNAEEGVTLSDNVVTSINRLQEDFSQITEISQGIGAIAKQTNLLALNATIEATRAGDAGKGFAVVAAEVKTLANNAGQSAEQINGVLGDLSQSIDEVLKHLEQLSKNLKHALEASAQGQSQTGKISEAIDEAVNVAKQTASQAGAQAERFSSVADRLDQIKQDAEAAVTGSGKNIELTDGVLDKLEAAKRQMSA</sequence>
<feature type="coiled-coil region" evidence="4">
    <location>
        <begin position="280"/>
        <end position="307"/>
    </location>
</feature>
<evidence type="ECO:0000256" key="1">
    <source>
        <dbReference type="ARBA" id="ARBA00023224"/>
    </source>
</evidence>
<evidence type="ECO:0000256" key="3">
    <source>
        <dbReference type="PROSITE-ProRule" id="PRU00284"/>
    </source>
</evidence>
<dbReference type="InterPro" id="IPR004090">
    <property type="entry name" value="Chemotax_Me-accpt_rcpt"/>
</dbReference>
<comment type="similarity">
    <text evidence="2">Belongs to the methyl-accepting chemotaxis (MCP) protein family.</text>
</comment>
<evidence type="ECO:0000256" key="2">
    <source>
        <dbReference type="ARBA" id="ARBA00029447"/>
    </source>
</evidence>
<dbReference type="Gene3D" id="1.10.287.950">
    <property type="entry name" value="Methyl-accepting chemotaxis protein"/>
    <property type="match status" value="1"/>
</dbReference>
<dbReference type="PRINTS" id="PR00260">
    <property type="entry name" value="CHEMTRNSDUCR"/>
</dbReference>
<feature type="region of interest" description="Disordered" evidence="5">
    <location>
        <begin position="72"/>
        <end position="116"/>
    </location>
</feature>
<gene>
    <name evidence="7" type="ORF">FKG95_11260</name>
</gene>
<keyword evidence="4" id="KW-0175">Coiled coil</keyword>
<feature type="domain" description="Methyl-accepting transducer" evidence="6">
    <location>
        <begin position="132"/>
        <end position="354"/>
    </location>
</feature>
<dbReference type="Pfam" id="PF00015">
    <property type="entry name" value="MCPsignal"/>
    <property type="match status" value="1"/>
</dbReference>
<evidence type="ECO:0000313" key="7">
    <source>
        <dbReference type="EMBL" id="TQV80725.1"/>
    </source>
</evidence>
<dbReference type="PANTHER" id="PTHR32089:SF112">
    <property type="entry name" value="LYSOZYME-LIKE PROTEIN-RELATED"/>
    <property type="match status" value="1"/>
</dbReference>
<dbReference type="GO" id="GO:0004888">
    <property type="term" value="F:transmembrane signaling receptor activity"/>
    <property type="evidence" value="ECO:0007669"/>
    <property type="project" value="InterPro"/>
</dbReference>
<feature type="compositionally biased region" description="Low complexity" evidence="5">
    <location>
        <begin position="77"/>
        <end position="93"/>
    </location>
</feature>
<dbReference type="Proteomes" id="UP000315252">
    <property type="component" value="Unassembled WGS sequence"/>
</dbReference>
<dbReference type="SMART" id="SM00283">
    <property type="entry name" value="MA"/>
    <property type="match status" value="1"/>
</dbReference>
<protein>
    <submittedName>
        <fullName evidence="7">Methyl-accepting chemotaxis protein</fullName>
    </submittedName>
</protein>